<dbReference type="GO" id="GO:0004536">
    <property type="term" value="F:DNA nuclease activity"/>
    <property type="evidence" value="ECO:0007669"/>
    <property type="project" value="InterPro"/>
</dbReference>
<feature type="binding site" evidence="3">
    <location>
        <position position="5"/>
    </location>
    <ligand>
        <name>a divalent metal cation</name>
        <dbReference type="ChEBI" id="CHEBI:60240"/>
        <label>1</label>
    </ligand>
</feature>
<proteinExistence type="predicted"/>
<feature type="binding site" evidence="3">
    <location>
        <position position="124"/>
    </location>
    <ligand>
        <name>a divalent metal cation</name>
        <dbReference type="ChEBI" id="CHEBI:60240"/>
        <label>2</label>
    </ligand>
</feature>
<feature type="binding site" evidence="3">
    <location>
        <position position="199"/>
    </location>
    <ligand>
        <name>a divalent metal cation</name>
        <dbReference type="ChEBI" id="CHEBI:60240"/>
        <label>1</label>
    </ligand>
</feature>
<organism evidence="4 5">
    <name type="scientific">Candidatus Protoclostridium stercorigallinarum</name>
    <dbReference type="NCBI Taxonomy" id="2838741"/>
    <lineage>
        <taxon>Bacteria</taxon>
        <taxon>Bacillati</taxon>
        <taxon>Bacillota</taxon>
        <taxon>Clostridia</taxon>
        <taxon>Candidatus Protoclostridium</taxon>
    </lineage>
</organism>
<dbReference type="CDD" id="cd01310">
    <property type="entry name" value="TatD_DNAse"/>
    <property type="match status" value="1"/>
</dbReference>
<dbReference type="PIRSF" id="PIRSF005902">
    <property type="entry name" value="DNase_TatD"/>
    <property type="match status" value="1"/>
</dbReference>
<evidence type="ECO:0000256" key="2">
    <source>
        <dbReference type="ARBA" id="ARBA00022801"/>
    </source>
</evidence>
<dbReference type="SUPFAM" id="SSF51556">
    <property type="entry name" value="Metallo-dependent hydrolases"/>
    <property type="match status" value="1"/>
</dbReference>
<feature type="binding site" evidence="3">
    <location>
        <position position="150"/>
    </location>
    <ligand>
        <name>a divalent metal cation</name>
        <dbReference type="ChEBI" id="CHEBI:60240"/>
        <label>2</label>
    </ligand>
</feature>
<sequence>MIDSHCHLTDPYYAGGEDIIKNMAADGLEALVTVGYDIPTSERCASLAAEHGGVYATVGLHPSEIKDESDVGRILPLLSLPGVVALGEIGLDYHWDDVPRDVQKRVFEAQLDIARSSGKPVVIHSRDCDGDMLPVIKRWYKMLPGGIVMHCFSSSAELAKEYVKMGCYISFAGPVTFKNAKRGDAISAVPDELLLAETDSPYLTPVPHRGEKNYPAYVRYVIEKLAEERGSDFTSVERLTSDNAKRFYGIS</sequence>
<dbReference type="NCBIfam" id="TIGR00010">
    <property type="entry name" value="YchF/TatD family DNA exonuclease"/>
    <property type="match status" value="1"/>
</dbReference>
<protein>
    <submittedName>
        <fullName evidence="4">TatD family hydrolase</fullName>
    </submittedName>
</protein>
<accession>A0A9D1Q0B7</accession>
<evidence type="ECO:0000313" key="4">
    <source>
        <dbReference type="EMBL" id="HIW02381.1"/>
    </source>
</evidence>
<gene>
    <name evidence="4" type="ORF">H9892_03495</name>
</gene>
<dbReference type="GO" id="GO:0016788">
    <property type="term" value="F:hydrolase activity, acting on ester bonds"/>
    <property type="evidence" value="ECO:0007669"/>
    <property type="project" value="InterPro"/>
</dbReference>
<dbReference type="InterPro" id="IPR015991">
    <property type="entry name" value="TatD/YcfH-like"/>
</dbReference>
<comment type="caution">
    <text evidence="4">The sequence shown here is derived from an EMBL/GenBank/DDBJ whole genome shotgun (WGS) entry which is preliminary data.</text>
</comment>
<keyword evidence="2 4" id="KW-0378">Hydrolase</keyword>
<keyword evidence="1 3" id="KW-0479">Metal-binding</keyword>
<dbReference type="InterPro" id="IPR032466">
    <property type="entry name" value="Metal_Hydrolase"/>
</dbReference>
<evidence type="ECO:0000313" key="5">
    <source>
        <dbReference type="Proteomes" id="UP000823990"/>
    </source>
</evidence>
<feature type="binding site" evidence="3">
    <location>
        <position position="88"/>
    </location>
    <ligand>
        <name>a divalent metal cation</name>
        <dbReference type="ChEBI" id="CHEBI:60240"/>
        <label>1</label>
    </ligand>
</feature>
<reference evidence="4" key="2">
    <citation type="submission" date="2021-04" db="EMBL/GenBank/DDBJ databases">
        <authorList>
            <person name="Gilroy R."/>
        </authorList>
    </citation>
    <scope>NUCLEOTIDE SEQUENCE</scope>
    <source>
        <strain evidence="4">12435</strain>
    </source>
</reference>
<dbReference type="GO" id="GO:0005829">
    <property type="term" value="C:cytosol"/>
    <property type="evidence" value="ECO:0007669"/>
    <property type="project" value="TreeGrafter"/>
</dbReference>
<dbReference type="InterPro" id="IPR001130">
    <property type="entry name" value="TatD-like"/>
</dbReference>
<dbReference type="Pfam" id="PF01026">
    <property type="entry name" value="TatD_DNase"/>
    <property type="match status" value="1"/>
</dbReference>
<dbReference type="EMBL" id="DXHS01000060">
    <property type="protein sequence ID" value="HIW02381.1"/>
    <property type="molecule type" value="Genomic_DNA"/>
</dbReference>
<dbReference type="Gene3D" id="3.20.20.140">
    <property type="entry name" value="Metal-dependent hydrolases"/>
    <property type="match status" value="1"/>
</dbReference>
<dbReference type="PANTHER" id="PTHR46124">
    <property type="entry name" value="D-AMINOACYL-TRNA DEACYLASE"/>
    <property type="match status" value="1"/>
</dbReference>
<evidence type="ECO:0000256" key="3">
    <source>
        <dbReference type="PIRSR" id="PIRSR005902-1"/>
    </source>
</evidence>
<reference evidence="4" key="1">
    <citation type="journal article" date="2021" name="PeerJ">
        <title>Extensive microbial diversity within the chicken gut microbiome revealed by metagenomics and culture.</title>
        <authorList>
            <person name="Gilroy R."/>
            <person name="Ravi A."/>
            <person name="Getino M."/>
            <person name="Pursley I."/>
            <person name="Horton D.L."/>
            <person name="Alikhan N.F."/>
            <person name="Baker D."/>
            <person name="Gharbi K."/>
            <person name="Hall N."/>
            <person name="Watson M."/>
            <person name="Adriaenssens E.M."/>
            <person name="Foster-Nyarko E."/>
            <person name="Jarju S."/>
            <person name="Secka A."/>
            <person name="Antonio M."/>
            <person name="Oren A."/>
            <person name="Chaudhuri R.R."/>
            <person name="La Ragione R."/>
            <person name="Hildebrand F."/>
            <person name="Pallen M.J."/>
        </authorList>
    </citation>
    <scope>NUCLEOTIDE SEQUENCE</scope>
    <source>
        <strain evidence="4">12435</strain>
    </source>
</reference>
<name>A0A9D1Q0B7_9FIRM</name>
<dbReference type="Proteomes" id="UP000823990">
    <property type="component" value="Unassembled WGS sequence"/>
</dbReference>
<dbReference type="AlphaFoldDB" id="A0A9D1Q0B7"/>
<dbReference type="PANTHER" id="PTHR46124:SF2">
    <property type="entry name" value="D-AMINOACYL-TRNA DEACYLASE"/>
    <property type="match status" value="1"/>
</dbReference>
<dbReference type="FunFam" id="3.20.20.140:FF:000005">
    <property type="entry name" value="TatD family hydrolase"/>
    <property type="match status" value="1"/>
</dbReference>
<feature type="binding site" evidence="3">
    <location>
        <position position="7"/>
    </location>
    <ligand>
        <name>a divalent metal cation</name>
        <dbReference type="ChEBI" id="CHEBI:60240"/>
        <label>1</label>
    </ligand>
</feature>
<dbReference type="GO" id="GO:0046872">
    <property type="term" value="F:metal ion binding"/>
    <property type="evidence" value="ECO:0007669"/>
    <property type="project" value="UniProtKB-KW"/>
</dbReference>
<evidence type="ECO:0000256" key="1">
    <source>
        <dbReference type="ARBA" id="ARBA00022723"/>
    </source>
</evidence>